<evidence type="ECO:0000256" key="4">
    <source>
        <dbReference type="ARBA" id="ARBA00022960"/>
    </source>
</evidence>
<evidence type="ECO:0000313" key="10">
    <source>
        <dbReference type="Proteomes" id="UP000697710"/>
    </source>
</evidence>
<comment type="caution">
    <text evidence="9">The sequence shown here is derived from an EMBL/GenBank/DDBJ whole genome shotgun (WGS) entry which is preliminary data.</text>
</comment>
<feature type="transmembrane region" description="Helical" evidence="8">
    <location>
        <begin position="103"/>
        <end position="129"/>
    </location>
</feature>
<reference evidence="9" key="2">
    <citation type="journal article" date="2021" name="Microbiome">
        <title>Successional dynamics and alternative stable states in a saline activated sludge microbial community over 9 years.</title>
        <authorList>
            <person name="Wang Y."/>
            <person name="Ye J."/>
            <person name="Ju F."/>
            <person name="Liu L."/>
            <person name="Boyd J.A."/>
            <person name="Deng Y."/>
            <person name="Parks D.H."/>
            <person name="Jiang X."/>
            <person name="Yin X."/>
            <person name="Woodcroft B.J."/>
            <person name="Tyson G.W."/>
            <person name="Hugenholtz P."/>
            <person name="Polz M.F."/>
            <person name="Zhang T."/>
        </authorList>
    </citation>
    <scope>NUCLEOTIDE SEQUENCE</scope>
    <source>
        <strain evidence="9">HKST-UBA01</strain>
    </source>
</reference>
<keyword evidence="3 8" id="KW-0812">Transmembrane</keyword>
<feature type="non-terminal residue" evidence="9">
    <location>
        <position position="139"/>
    </location>
</feature>
<evidence type="ECO:0000256" key="7">
    <source>
        <dbReference type="ARBA" id="ARBA00023136"/>
    </source>
</evidence>
<organism evidence="9 10">
    <name type="scientific">Eiseniibacteriota bacterium</name>
    <dbReference type="NCBI Taxonomy" id="2212470"/>
    <lineage>
        <taxon>Bacteria</taxon>
        <taxon>Candidatus Eiseniibacteriota</taxon>
    </lineage>
</organism>
<evidence type="ECO:0008006" key="11">
    <source>
        <dbReference type="Google" id="ProtNLM"/>
    </source>
</evidence>
<dbReference type="Pfam" id="PF03023">
    <property type="entry name" value="MurJ"/>
    <property type="match status" value="1"/>
</dbReference>
<dbReference type="GO" id="GO:0008360">
    <property type="term" value="P:regulation of cell shape"/>
    <property type="evidence" value="ECO:0007669"/>
    <property type="project" value="UniProtKB-KW"/>
</dbReference>
<dbReference type="GO" id="GO:0005886">
    <property type="term" value="C:plasma membrane"/>
    <property type="evidence" value="ECO:0007669"/>
    <property type="project" value="UniProtKB-SubCell"/>
</dbReference>
<evidence type="ECO:0000256" key="6">
    <source>
        <dbReference type="ARBA" id="ARBA00022989"/>
    </source>
</evidence>
<sequence length="139" mass="14912">MNRDARPEGSHATMPELSGLLRAGLWISTLTIASKGLGLIREGVLAWAFGTSGLADAFRVSQTGVFLLIHLLAGSVLDSAFLPTFKHMLSGGHPRLAWLTVRLSGRVLAVAGILLCVLLWLFAPVWVGLLAPGFDEPRR</sequence>
<dbReference type="PANTHER" id="PTHR43486">
    <property type="entry name" value="LIPID II FLIPPASE MURJ-RELATED"/>
    <property type="match status" value="1"/>
</dbReference>
<evidence type="ECO:0000256" key="1">
    <source>
        <dbReference type="ARBA" id="ARBA00004651"/>
    </source>
</evidence>
<dbReference type="GO" id="GO:0009252">
    <property type="term" value="P:peptidoglycan biosynthetic process"/>
    <property type="evidence" value="ECO:0007669"/>
    <property type="project" value="UniProtKB-KW"/>
</dbReference>
<dbReference type="InterPro" id="IPR004268">
    <property type="entry name" value="MurJ"/>
</dbReference>
<accession>A0A956M0N3</accession>
<evidence type="ECO:0000256" key="5">
    <source>
        <dbReference type="ARBA" id="ARBA00022984"/>
    </source>
</evidence>
<dbReference type="AlphaFoldDB" id="A0A956M0N3"/>
<evidence type="ECO:0000256" key="8">
    <source>
        <dbReference type="SAM" id="Phobius"/>
    </source>
</evidence>
<dbReference type="EMBL" id="JAGQHR010000555">
    <property type="protein sequence ID" value="MCA9729046.1"/>
    <property type="molecule type" value="Genomic_DNA"/>
</dbReference>
<dbReference type="PANTHER" id="PTHR43486:SF1">
    <property type="entry name" value="LIPID II FLIPPASE MURJ-RELATED"/>
    <property type="match status" value="1"/>
</dbReference>
<feature type="transmembrane region" description="Helical" evidence="8">
    <location>
        <begin position="60"/>
        <end position="82"/>
    </location>
</feature>
<keyword evidence="5" id="KW-0573">Peptidoglycan synthesis</keyword>
<dbReference type="Proteomes" id="UP000697710">
    <property type="component" value="Unassembled WGS sequence"/>
</dbReference>
<evidence type="ECO:0000256" key="3">
    <source>
        <dbReference type="ARBA" id="ARBA00022692"/>
    </source>
</evidence>
<keyword evidence="4" id="KW-0133">Cell shape</keyword>
<name>A0A956M0N3_UNCEI</name>
<keyword evidence="6 8" id="KW-1133">Transmembrane helix</keyword>
<evidence type="ECO:0000256" key="2">
    <source>
        <dbReference type="ARBA" id="ARBA00022475"/>
    </source>
</evidence>
<keyword evidence="2" id="KW-1003">Cell membrane</keyword>
<evidence type="ECO:0000313" key="9">
    <source>
        <dbReference type="EMBL" id="MCA9729046.1"/>
    </source>
</evidence>
<proteinExistence type="predicted"/>
<gene>
    <name evidence="9" type="ORF">KC729_15250</name>
</gene>
<comment type="subcellular location">
    <subcellularLocation>
        <location evidence="1">Cell membrane</location>
        <topology evidence="1">Multi-pass membrane protein</topology>
    </subcellularLocation>
</comment>
<protein>
    <recommendedName>
        <fullName evidence="11">Murein biosynthesis integral membrane protein MurJ</fullName>
    </recommendedName>
</protein>
<keyword evidence="7 8" id="KW-0472">Membrane</keyword>
<reference evidence="9" key="1">
    <citation type="submission" date="2020-04" db="EMBL/GenBank/DDBJ databases">
        <authorList>
            <person name="Zhang T."/>
        </authorList>
    </citation>
    <scope>NUCLEOTIDE SEQUENCE</scope>
    <source>
        <strain evidence="9">HKST-UBA01</strain>
    </source>
</reference>